<gene>
    <name evidence="2" type="ORF">ATC1_13241</name>
</gene>
<dbReference type="RefSeq" id="WP_062279412.1">
    <property type="nucleotide sequence ID" value="NZ_DF968181.1"/>
</dbReference>
<feature type="transmembrane region" description="Helical" evidence="1">
    <location>
        <begin position="337"/>
        <end position="356"/>
    </location>
</feature>
<feature type="transmembrane region" description="Helical" evidence="1">
    <location>
        <begin position="239"/>
        <end position="262"/>
    </location>
</feature>
<keyword evidence="1" id="KW-1133">Transmembrane helix</keyword>
<feature type="transmembrane region" description="Helical" evidence="1">
    <location>
        <begin position="362"/>
        <end position="380"/>
    </location>
</feature>
<protein>
    <recommendedName>
        <fullName evidence="4">Dolichyl-phosphate-mannose-protein mannosyltransferase</fullName>
    </recommendedName>
</protein>
<feature type="transmembrane region" description="Helical" evidence="1">
    <location>
        <begin position="171"/>
        <end position="189"/>
    </location>
</feature>
<evidence type="ECO:0000256" key="1">
    <source>
        <dbReference type="SAM" id="Phobius"/>
    </source>
</evidence>
<sequence length="573" mass="64822">MSQNRFQSYYSSAVKQRDSSFASGLTNSMADGQFFNHEGFWIFAFSFLLNIMMAYVLYFHFQIGNSDALSRTANAFYVLFSREPHLAAVDFVWPPLPSFLQLPLLPLTKYFGFVNFTGNIVSSIFGALCLVLMNRLLAKFHFSSWIRWILIGLLQFHPDTFYLFSSGMAEPIFLFFVIATFLGMIEMPLTMRSWVIAGLSLTGAFFVRYESLAMMAGVGFAVIVLLFNNEPDWIKKTEGWLFAVLLPPAYGIGLWLFFNWTLMGDPLFFLRSVYSLSNAPDIAKIAGLTHPLYLAYGNIIEAIRIGVIRSFQQNPAYPVMGLLAFFTIVRSKKRNNFSVFIVMISITAFTILQVYLGSLANWMRYWFYAAPFGLVMAGIVHQNLRSKWRIPFYLFLIFLFISGTPISLMTMRNEKFGGDEQRISALLLSPEKENAIKEKDGFWVYLHDAPIVAEVVDQYAANGLVMVDSSSSFSVITSVRNPKGLFISNDTDYFKALANPIGVVAYMLVLDPDTGGVINTINITYPTLFENGAPWATLVWDSGENTINHWRIYRIHPVESSHLSTLASSSSDF</sequence>
<feature type="transmembrane region" description="Helical" evidence="1">
    <location>
        <begin position="110"/>
        <end position="133"/>
    </location>
</feature>
<dbReference type="AlphaFoldDB" id="A0A0S7BS83"/>
<keyword evidence="1" id="KW-0472">Membrane</keyword>
<dbReference type="STRING" id="1678840.ATC1_13241"/>
<evidence type="ECO:0000313" key="3">
    <source>
        <dbReference type="Proteomes" id="UP000053370"/>
    </source>
</evidence>
<reference evidence="2" key="1">
    <citation type="journal article" date="2015" name="Genome Announc.">
        <title>Draft Genome Sequence of Anaerolineae Strain TC1, a Novel Isolate from a Methanogenic Wastewater Treatment System.</title>
        <authorList>
            <person name="Matsuura N."/>
            <person name="Tourlousse D.M."/>
            <person name="Sun L."/>
            <person name="Toyonaga M."/>
            <person name="Kuroda K."/>
            <person name="Ohashi A."/>
            <person name="Cruz R."/>
            <person name="Yamaguchi T."/>
            <person name="Sekiguchi Y."/>
        </authorList>
    </citation>
    <scope>NUCLEOTIDE SEQUENCE [LARGE SCALE GENOMIC DNA]</scope>
    <source>
        <strain evidence="2">TC1</strain>
    </source>
</reference>
<proteinExistence type="predicted"/>
<feature type="transmembrane region" description="Helical" evidence="1">
    <location>
        <begin position="392"/>
        <end position="411"/>
    </location>
</feature>
<keyword evidence="1" id="KW-0812">Transmembrane</keyword>
<name>A0A0S7BS83_9CHLR</name>
<evidence type="ECO:0008006" key="4">
    <source>
        <dbReference type="Google" id="ProtNLM"/>
    </source>
</evidence>
<accession>A0A0S7BS83</accession>
<evidence type="ECO:0000313" key="2">
    <source>
        <dbReference type="EMBL" id="GAP40273.1"/>
    </source>
</evidence>
<keyword evidence="3" id="KW-1185">Reference proteome</keyword>
<organism evidence="2">
    <name type="scientific">Flexilinea flocculi</name>
    <dbReference type="NCBI Taxonomy" id="1678840"/>
    <lineage>
        <taxon>Bacteria</taxon>
        <taxon>Bacillati</taxon>
        <taxon>Chloroflexota</taxon>
        <taxon>Anaerolineae</taxon>
        <taxon>Anaerolineales</taxon>
        <taxon>Anaerolineaceae</taxon>
        <taxon>Flexilinea</taxon>
    </lineage>
</organism>
<dbReference type="EMBL" id="DF968181">
    <property type="protein sequence ID" value="GAP40273.1"/>
    <property type="molecule type" value="Genomic_DNA"/>
</dbReference>
<feature type="transmembrane region" description="Helical" evidence="1">
    <location>
        <begin position="39"/>
        <end position="61"/>
    </location>
</feature>
<dbReference type="OrthoDB" id="3276839at2"/>
<feature type="transmembrane region" description="Helical" evidence="1">
    <location>
        <begin position="209"/>
        <end position="227"/>
    </location>
</feature>
<dbReference type="Proteomes" id="UP000053370">
    <property type="component" value="Unassembled WGS sequence"/>
</dbReference>